<reference evidence="7 8" key="1">
    <citation type="submission" date="2019-10" db="EMBL/GenBank/DDBJ databases">
        <title>Whole genome shotgun sequence of Acrocarpospora pleiomorpha NBRC 16267.</title>
        <authorList>
            <person name="Ichikawa N."/>
            <person name="Kimura A."/>
            <person name="Kitahashi Y."/>
            <person name="Komaki H."/>
            <person name="Oguchi A."/>
        </authorList>
    </citation>
    <scope>NUCLEOTIDE SEQUENCE [LARGE SCALE GENOMIC DNA]</scope>
    <source>
        <strain evidence="7 8">NBRC 16267</strain>
    </source>
</reference>
<evidence type="ECO:0000259" key="5">
    <source>
        <dbReference type="Pfam" id="PF07992"/>
    </source>
</evidence>
<feature type="domain" description="Reductase C-terminal" evidence="6">
    <location>
        <begin position="320"/>
        <end position="404"/>
    </location>
</feature>
<gene>
    <name evidence="7" type="ORF">Aple_038670</name>
</gene>
<evidence type="ECO:0000313" key="7">
    <source>
        <dbReference type="EMBL" id="GES20971.1"/>
    </source>
</evidence>
<dbReference type="InterPro" id="IPR028202">
    <property type="entry name" value="Reductase_C"/>
</dbReference>
<dbReference type="Pfam" id="PF07992">
    <property type="entry name" value="Pyr_redox_2"/>
    <property type="match status" value="1"/>
</dbReference>
<evidence type="ECO:0000256" key="4">
    <source>
        <dbReference type="ARBA" id="ARBA00023002"/>
    </source>
</evidence>
<dbReference type="Gene3D" id="3.30.390.30">
    <property type="match status" value="1"/>
</dbReference>
<comment type="cofactor">
    <cofactor evidence="1">
        <name>FAD</name>
        <dbReference type="ChEBI" id="CHEBI:57692"/>
    </cofactor>
</comment>
<evidence type="ECO:0000256" key="3">
    <source>
        <dbReference type="ARBA" id="ARBA00022827"/>
    </source>
</evidence>
<dbReference type="PRINTS" id="PR00368">
    <property type="entry name" value="FADPNR"/>
</dbReference>
<dbReference type="EMBL" id="BLAF01000020">
    <property type="protein sequence ID" value="GES20971.1"/>
    <property type="molecule type" value="Genomic_DNA"/>
</dbReference>
<keyword evidence="8" id="KW-1185">Reference proteome</keyword>
<keyword evidence="2" id="KW-0285">Flavoprotein</keyword>
<dbReference type="SUPFAM" id="SSF55424">
    <property type="entry name" value="FAD/NAD-linked reductases, dimerisation (C-terminal) domain"/>
    <property type="match status" value="1"/>
</dbReference>
<dbReference type="InterPro" id="IPR036188">
    <property type="entry name" value="FAD/NAD-bd_sf"/>
</dbReference>
<feature type="domain" description="FAD/NAD(P)-binding" evidence="5">
    <location>
        <begin position="5"/>
        <end position="301"/>
    </location>
</feature>
<organism evidence="7 8">
    <name type="scientific">Acrocarpospora pleiomorpha</name>
    <dbReference type="NCBI Taxonomy" id="90975"/>
    <lineage>
        <taxon>Bacteria</taxon>
        <taxon>Bacillati</taxon>
        <taxon>Actinomycetota</taxon>
        <taxon>Actinomycetes</taxon>
        <taxon>Streptosporangiales</taxon>
        <taxon>Streptosporangiaceae</taxon>
        <taxon>Acrocarpospora</taxon>
    </lineage>
</organism>
<protein>
    <submittedName>
        <fullName evidence="7">Pyridine nucleotide-disulfide oxidoreductase</fullName>
    </submittedName>
</protein>
<evidence type="ECO:0000259" key="6">
    <source>
        <dbReference type="Pfam" id="PF14759"/>
    </source>
</evidence>
<keyword evidence="4" id="KW-0560">Oxidoreductase</keyword>
<dbReference type="OrthoDB" id="1145at2"/>
<dbReference type="Pfam" id="PF14759">
    <property type="entry name" value="Reductase_C"/>
    <property type="match status" value="1"/>
</dbReference>
<dbReference type="RefSeq" id="WP_155345988.1">
    <property type="nucleotide sequence ID" value="NZ_BAAAHM010000008.1"/>
</dbReference>
<dbReference type="PANTHER" id="PTHR43557:SF2">
    <property type="entry name" value="RIESKE DOMAIN-CONTAINING PROTEIN-RELATED"/>
    <property type="match status" value="1"/>
</dbReference>
<dbReference type="Gene3D" id="3.50.50.60">
    <property type="entry name" value="FAD/NAD(P)-binding domain"/>
    <property type="match status" value="2"/>
</dbReference>
<dbReference type="InterPro" id="IPR023753">
    <property type="entry name" value="FAD/NAD-binding_dom"/>
</dbReference>
<dbReference type="PRINTS" id="PR00411">
    <property type="entry name" value="PNDRDTASEI"/>
</dbReference>
<dbReference type="InterPro" id="IPR050446">
    <property type="entry name" value="FAD-oxidoreductase/Apoptosis"/>
</dbReference>
<evidence type="ECO:0000256" key="2">
    <source>
        <dbReference type="ARBA" id="ARBA00022630"/>
    </source>
</evidence>
<evidence type="ECO:0000313" key="8">
    <source>
        <dbReference type="Proteomes" id="UP000377595"/>
    </source>
</evidence>
<dbReference type="InterPro" id="IPR016156">
    <property type="entry name" value="FAD/NAD-linked_Rdtase_dimer_sf"/>
</dbReference>
<dbReference type="GO" id="GO:0005737">
    <property type="term" value="C:cytoplasm"/>
    <property type="evidence" value="ECO:0007669"/>
    <property type="project" value="TreeGrafter"/>
</dbReference>
<proteinExistence type="predicted"/>
<comment type="caution">
    <text evidence="7">The sequence shown here is derived from an EMBL/GenBank/DDBJ whole genome shotgun (WGS) entry which is preliminary data.</text>
</comment>
<dbReference type="AlphaFoldDB" id="A0A5M3XMU7"/>
<accession>A0A5M3XMU7</accession>
<dbReference type="Proteomes" id="UP000377595">
    <property type="component" value="Unassembled WGS sequence"/>
</dbReference>
<dbReference type="PANTHER" id="PTHR43557">
    <property type="entry name" value="APOPTOSIS-INDUCING FACTOR 1"/>
    <property type="match status" value="1"/>
</dbReference>
<evidence type="ECO:0000256" key="1">
    <source>
        <dbReference type="ARBA" id="ARBA00001974"/>
    </source>
</evidence>
<dbReference type="GO" id="GO:0016651">
    <property type="term" value="F:oxidoreductase activity, acting on NAD(P)H"/>
    <property type="evidence" value="ECO:0007669"/>
    <property type="project" value="TreeGrafter"/>
</dbReference>
<dbReference type="SUPFAM" id="SSF51905">
    <property type="entry name" value="FAD/NAD(P)-binding domain"/>
    <property type="match status" value="1"/>
</dbReference>
<name>A0A5M3XMU7_9ACTN</name>
<keyword evidence="3" id="KW-0274">FAD</keyword>
<sequence length="410" mass="43421">MTAGVLVVGASQAGVQLAVSLREHGYDGPITLVGAEARPPYQRPPLSKTYLGGSAEPASLELRDQAFYANKRIDLRLAERVTRIGRGTALTDQGHALDFDRLALTVGARARPLTVPGSDLTGVCYLRDLADAALLRHHLTPARHVVVVGGGFIGLEVAAVARSEGRDVTVVEAAPRLMTRAVAPVVSEFYRRAHARRGAEVLLGAQLTRIEGEHGRVTGVRLADGTRLPADLVVAGVGVVPRTELAEQLGLACDGGIVVDEFARTSDPSVVAAGDCTVLPNPLTGEGRVRLESMPNAIAQARVAAATLAGKPRPYADVPWFWSDQYDLKLQIAGVADGYDQVVVRGDPDGEAFAALYYRRGELLAVNAVNRTADYLVVRKALANRTPLPADLAARADLPLKDLLVATPAP</sequence>